<evidence type="ECO:0000313" key="3">
    <source>
        <dbReference type="Proteomes" id="UP000053961"/>
    </source>
</evidence>
<dbReference type="AlphaFoldDB" id="A0A101FWA3"/>
<accession>A0A101FWA3</accession>
<sequence>MNIPLADDEIAYLCGRTGTMALVKTLGHFFYLETETEEISLFTDEDDLLVASTFEVGDAARRGLACTLYMIREMNSPLIVLPKGHPASRRLRTVVSVGDKTRIKCDIQAGTHPEQDVLCGTKEFEGVEVISMPGGAEVKKFAGEVLKEKLV</sequence>
<name>A0A101FWA3_9EURY</name>
<organism evidence="1 4">
    <name type="scientific">Methanothrix harundinacea</name>
    <dbReference type="NCBI Taxonomy" id="301375"/>
    <lineage>
        <taxon>Archaea</taxon>
        <taxon>Methanobacteriati</taxon>
        <taxon>Methanobacteriota</taxon>
        <taxon>Stenosarchaea group</taxon>
        <taxon>Methanomicrobia</taxon>
        <taxon>Methanotrichales</taxon>
        <taxon>Methanotrichaceae</taxon>
        <taxon>Methanothrix</taxon>
    </lineage>
</organism>
<dbReference type="Proteomes" id="UP000057043">
    <property type="component" value="Unassembled WGS sequence"/>
</dbReference>
<dbReference type="EMBL" id="LGFT01000001">
    <property type="protein sequence ID" value="KUK45590.1"/>
    <property type="molecule type" value="Genomic_DNA"/>
</dbReference>
<dbReference type="PATRIC" id="fig|301375.6.peg.2479"/>
<proteinExistence type="predicted"/>
<protein>
    <submittedName>
        <fullName evidence="1">Uncharacterized protein</fullName>
    </submittedName>
</protein>
<comment type="caution">
    <text evidence="1">The sequence shown here is derived from an EMBL/GenBank/DDBJ whole genome shotgun (WGS) entry which is preliminary data.</text>
</comment>
<dbReference type="Proteomes" id="UP000053961">
    <property type="component" value="Unassembled WGS sequence"/>
</dbReference>
<evidence type="ECO:0000313" key="2">
    <source>
        <dbReference type="EMBL" id="KUK96507.1"/>
    </source>
</evidence>
<gene>
    <name evidence="1" type="ORF">XD72_0064</name>
    <name evidence="2" type="ORF">XE07_1074</name>
</gene>
<evidence type="ECO:0000313" key="4">
    <source>
        <dbReference type="Proteomes" id="UP000057043"/>
    </source>
</evidence>
<reference evidence="2" key="1">
    <citation type="journal article" date="2015" name="MBio">
        <title>Genome-resolved metagenomic analysis reveals roles for candidate phyla and other microbial community members in biogeochemical transformations in oil reservoirs.</title>
        <authorList>
            <person name="Hu P."/>
            <person name="Tom L."/>
            <person name="Singh A."/>
            <person name="Thomas B.C."/>
            <person name="Baker B.J."/>
            <person name="Piceno Y.M."/>
            <person name="Andersen G.L."/>
            <person name="Banfield J.F."/>
        </authorList>
    </citation>
    <scope>NUCLEOTIDE SEQUENCE [LARGE SCALE GENOMIC DNA]</scope>
    <source>
        <strain evidence="2">56_747</strain>
    </source>
</reference>
<dbReference type="EMBL" id="LGHB01000012">
    <property type="protein sequence ID" value="KUK96507.1"/>
    <property type="molecule type" value="Genomic_DNA"/>
</dbReference>
<evidence type="ECO:0000313" key="1">
    <source>
        <dbReference type="EMBL" id="KUK45590.1"/>
    </source>
</evidence>
<reference evidence="3 4" key="2">
    <citation type="journal article" date="2015" name="MBio">
        <title>Genome-Resolved Metagenomic Analysis Reveals Roles for Candidate Phyla and Other Microbial Community Members in Biogeochemical Transformations in Oil Reservoirs.</title>
        <authorList>
            <person name="Hu P."/>
            <person name="Tom L."/>
            <person name="Singh A."/>
            <person name="Thomas B.C."/>
            <person name="Baker B.J."/>
            <person name="Piceno Y.M."/>
            <person name="Andersen G.L."/>
            <person name="Banfield J.F."/>
        </authorList>
    </citation>
    <scope>NUCLEOTIDE SEQUENCE [LARGE SCALE GENOMIC DNA]</scope>
    <source>
        <strain evidence="1">57_489</strain>
    </source>
</reference>